<comment type="caution">
    <text evidence="1">The sequence shown here is derived from an EMBL/GenBank/DDBJ whole genome shotgun (WGS) entry which is preliminary data.</text>
</comment>
<keyword evidence="2" id="KW-1185">Reference proteome</keyword>
<organism evidence="1 2">
    <name type="scientific">Rhizobium sophoriradicis</name>
    <dbReference type="NCBI Taxonomy" id="1535245"/>
    <lineage>
        <taxon>Bacteria</taxon>
        <taxon>Pseudomonadati</taxon>
        <taxon>Pseudomonadota</taxon>
        <taxon>Alphaproteobacteria</taxon>
        <taxon>Hyphomicrobiales</taxon>
        <taxon>Rhizobiaceae</taxon>
        <taxon>Rhizobium/Agrobacterium group</taxon>
        <taxon>Rhizobium</taxon>
    </lineage>
</organism>
<sequence length="70" mass="7858">MAPNHATRLRHDEERCTRFNFGVTVCSDRFGASETHRVGDNALEVETRQVGQKPFCAADKTLTQVLADHD</sequence>
<protein>
    <submittedName>
        <fullName evidence="1">Uncharacterized protein</fullName>
    </submittedName>
</protein>
<dbReference type="AlphaFoldDB" id="A0A2A5KNP5"/>
<reference evidence="1 2" key="1">
    <citation type="submission" date="2017-09" db="EMBL/GenBank/DDBJ databases">
        <title>Comparative genomics of rhizobia isolated from Phaseolus vulgaris in China.</title>
        <authorList>
            <person name="Tong W."/>
        </authorList>
    </citation>
    <scope>NUCLEOTIDE SEQUENCE [LARGE SCALE GENOMIC DNA]</scope>
    <source>
        <strain evidence="1 2">L101</strain>
    </source>
</reference>
<accession>A0A2A5KNP5</accession>
<dbReference type="EMBL" id="NXDM01000025">
    <property type="protein sequence ID" value="PCK78633.1"/>
    <property type="molecule type" value="Genomic_DNA"/>
</dbReference>
<gene>
    <name evidence="1" type="ORF">CPT34_22900</name>
</gene>
<name>A0A2A5KNP5_9HYPH</name>
<proteinExistence type="predicted"/>
<evidence type="ECO:0000313" key="2">
    <source>
        <dbReference type="Proteomes" id="UP000218807"/>
    </source>
</evidence>
<dbReference type="Proteomes" id="UP000218807">
    <property type="component" value="Unassembled WGS sequence"/>
</dbReference>
<evidence type="ECO:0000313" key="1">
    <source>
        <dbReference type="EMBL" id="PCK78633.1"/>
    </source>
</evidence>